<evidence type="ECO:0000313" key="5">
    <source>
        <dbReference type="EMBL" id="QAB16496.1"/>
    </source>
</evidence>
<dbReference type="Proteomes" id="UP000285478">
    <property type="component" value="Chromosome"/>
</dbReference>
<dbReference type="GO" id="GO:0042597">
    <property type="term" value="C:periplasmic space"/>
    <property type="evidence" value="ECO:0007669"/>
    <property type="project" value="UniProtKB-SubCell"/>
</dbReference>
<feature type="domain" description="SsuA/THI5-like" evidence="4">
    <location>
        <begin position="20"/>
        <end position="225"/>
    </location>
</feature>
<evidence type="ECO:0000256" key="1">
    <source>
        <dbReference type="ARBA" id="ARBA00004418"/>
    </source>
</evidence>
<protein>
    <submittedName>
        <fullName evidence="5">ABC transporter</fullName>
    </submittedName>
</protein>
<proteinExistence type="inferred from homology"/>
<comment type="subcellular location">
    <subcellularLocation>
        <location evidence="1">Periplasm</location>
    </subcellularLocation>
</comment>
<dbReference type="KEGG" id="htr:EPV75_09690"/>
<evidence type="ECO:0000256" key="3">
    <source>
        <dbReference type="ARBA" id="ARBA00022729"/>
    </source>
</evidence>
<keyword evidence="6" id="KW-1185">Reference proteome</keyword>
<dbReference type="PANTHER" id="PTHR30024">
    <property type="entry name" value="ALIPHATIC SULFONATES-BINDING PROTEIN-RELATED"/>
    <property type="match status" value="1"/>
</dbReference>
<dbReference type="InterPro" id="IPR015168">
    <property type="entry name" value="SsuA/THI5"/>
</dbReference>
<reference evidence="5 6" key="1">
    <citation type="journal article" date="2018" name="Environ. Microbiol.">
        <title>Genomes of ubiquitous marine and hypersaline Hydrogenovibrio, Thiomicrorhabdus and Thiomicrospira spp. encode a diversity of mechanisms to sustain chemolithoautotrophy in heterogeneous environments.</title>
        <authorList>
            <person name="Scott K.M."/>
            <person name="Williams J."/>
            <person name="Porter C.M.B."/>
            <person name="Russel S."/>
            <person name="Harmer T.L."/>
            <person name="Paul J.H."/>
            <person name="Antonen K.M."/>
            <person name="Bridges M.K."/>
            <person name="Camper G.J."/>
            <person name="Campla C.K."/>
            <person name="Casella L.G."/>
            <person name="Chase E."/>
            <person name="Conrad J.W."/>
            <person name="Cruz M.C."/>
            <person name="Dunlap D.S."/>
            <person name="Duran L."/>
            <person name="Fahsbender E.M."/>
            <person name="Goldsmith D.B."/>
            <person name="Keeley R.F."/>
            <person name="Kondoff M.R."/>
            <person name="Kussy B.I."/>
            <person name="Lane M.K."/>
            <person name="Lawler S."/>
            <person name="Leigh B.A."/>
            <person name="Lewis C."/>
            <person name="Lostal L.M."/>
            <person name="Marking D."/>
            <person name="Mancera P.A."/>
            <person name="McClenthan E.C."/>
            <person name="McIntyre E.A."/>
            <person name="Mine J.A."/>
            <person name="Modi S."/>
            <person name="Moore B.D."/>
            <person name="Morgan W.A."/>
            <person name="Nelson K.M."/>
            <person name="Nguyen K.N."/>
            <person name="Ogburn N."/>
            <person name="Parrino D.G."/>
            <person name="Pedapudi A.D."/>
            <person name="Pelham R.P."/>
            <person name="Preece A.M."/>
            <person name="Rampersad E.A."/>
            <person name="Richardson J.C."/>
            <person name="Rodgers C.M."/>
            <person name="Schaffer B.L."/>
            <person name="Sheridan N.E."/>
            <person name="Solone M.R."/>
            <person name="Staley Z.R."/>
            <person name="Tabuchi M."/>
            <person name="Waide R.J."/>
            <person name="Wanjugi P.W."/>
            <person name="Young S."/>
            <person name="Clum A."/>
            <person name="Daum C."/>
            <person name="Huntemann M."/>
            <person name="Ivanova N."/>
            <person name="Kyrpides N."/>
            <person name="Mikhailova N."/>
            <person name="Palaniappan K."/>
            <person name="Pillay M."/>
            <person name="Reddy T.B.K."/>
            <person name="Shapiro N."/>
            <person name="Stamatis D."/>
            <person name="Varghese N."/>
            <person name="Woyke T."/>
            <person name="Boden R."/>
            <person name="Freyermuth S.K."/>
            <person name="Kerfeld C.A."/>
        </authorList>
    </citation>
    <scope>NUCLEOTIDE SEQUENCE [LARGE SCALE GENOMIC DNA]</scope>
    <source>
        <strain evidence="5 6">JR-2</strain>
    </source>
</reference>
<gene>
    <name evidence="5" type="ORF">EPV75_09690</name>
</gene>
<dbReference type="Gene3D" id="3.40.190.10">
    <property type="entry name" value="Periplasmic binding protein-like II"/>
    <property type="match status" value="2"/>
</dbReference>
<name>A0A410H6J2_9GAMM</name>
<evidence type="ECO:0000256" key="2">
    <source>
        <dbReference type="ARBA" id="ARBA00010742"/>
    </source>
</evidence>
<dbReference type="EMBL" id="CP035033">
    <property type="protein sequence ID" value="QAB16496.1"/>
    <property type="molecule type" value="Genomic_DNA"/>
</dbReference>
<dbReference type="SUPFAM" id="SSF53850">
    <property type="entry name" value="Periplasmic binding protein-like II"/>
    <property type="match status" value="1"/>
</dbReference>
<dbReference type="Pfam" id="PF09084">
    <property type="entry name" value="NMT1"/>
    <property type="match status" value="1"/>
</dbReference>
<accession>A0A410H6J2</accession>
<sequence length="323" mass="35325">MAAEKVNLSMLSWPGYGFWFIAKEKNLAPELDINISIIEDPYESYSLMTAGKLDVTSSSVEYGPIAADIGVPIKLVTYTNPSYGTDKIILAPGVKSATDLIGKKVAVMEGGLPQIYVGIWLDKNGVNFDQVEYVNVIMDEAVGAMIGGNVSGGAFWEPFGENVIKNLPGSTVVAESSQPEWISEAILADGIYMNENFIAQRPKAAKLMIEAYFKAVDWWKKHPEEGNKIIAKGIHFTVSDVEMVLGKTGNAHKGGLMVFDQTQAAQFMGLLPGNPPLGMKNGQIKTNWNTMSDWWKKFGFVQKTYDWQAGVDTAPLKAALESK</sequence>
<dbReference type="AlphaFoldDB" id="A0A410H6J2"/>
<evidence type="ECO:0000259" key="4">
    <source>
        <dbReference type="Pfam" id="PF09084"/>
    </source>
</evidence>
<keyword evidence="3" id="KW-0732">Signal</keyword>
<comment type="similarity">
    <text evidence="2">Belongs to the bacterial solute-binding protein SsuA/TauA family.</text>
</comment>
<dbReference type="PANTHER" id="PTHR30024:SF47">
    <property type="entry name" value="TAURINE-BINDING PERIPLASMIC PROTEIN"/>
    <property type="match status" value="1"/>
</dbReference>
<evidence type="ECO:0000313" key="6">
    <source>
        <dbReference type="Proteomes" id="UP000285478"/>
    </source>
</evidence>
<organism evidence="5 6">
    <name type="scientific">Hydrogenovibrio thermophilus</name>
    <dbReference type="NCBI Taxonomy" id="265883"/>
    <lineage>
        <taxon>Bacteria</taxon>
        <taxon>Pseudomonadati</taxon>
        <taxon>Pseudomonadota</taxon>
        <taxon>Gammaproteobacteria</taxon>
        <taxon>Thiotrichales</taxon>
        <taxon>Piscirickettsiaceae</taxon>
        <taxon>Hydrogenovibrio</taxon>
    </lineage>
</organism>